<accession>A0A1Y1HMT2</accession>
<dbReference type="AlphaFoldDB" id="A0A1Y1HMT2"/>
<organism evidence="4 5">
    <name type="scientific">Klebsormidium nitens</name>
    <name type="common">Green alga</name>
    <name type="synonym">Ulothrix nitens</name>
    <dbReference type="NCBI Taxonomy" id="105231"/>
    <lineage>
        <taxon>Eukaryota</taxon>
        <taxon>Viridiplantae</taxon>
        <taxon>Streptophyta</taxon>
        <taxon>Klebsormidiophyceae</taxon>
        <taxon>Klebsormidiales</taxon>
        <taxon>Klebsormidiaceae</taxon>
        <taxon>Klebsormidium</taxon>
    </lineage>
</organism>
<keyword evidence="2" id="KW-0812">Transmembrane</keyword>
<dbReference type="Gene3D" id="1.10.287.110">
    <property type="entry name" value="DnaJ domain"/>
    <property type="match status" value="1"/>
</dbReference>
<gene>
    <name evidence="4" type="ORF">KFL_000420120</name>
</gene>
<dbReference type="STRING" id="105231.A0A1Y1HMT2"/>
<evidence type="ECO:0000313" key="4">
    <source>
        <dbReference type="EMBL" id="GAQ79940.1"/>
    </source>
</evidence>
<sequence length="345" mass="37424">MDYYRTLGIRRDATADEIKAAFRALALKFHPDRHATSDPAVKDKAGAQFKEVSEAYQVLSNDAKRAVYNREGRAGLHYGGAPGYQQYARYRGAHRSQYTGYQYDQSFRTRGFDTWWRAPLRGFGRTDYIFHASIALLGLGAFLFIDQAGESMWRRHNAGKSFEDLQAARQAQPQFAESKPSIETETVHRPARPPPHLLVRRPNPGWPFHHRRQRDVVAEPRKAGGTQEEAPRGTVGQEGGLKGGDGAGGGFRKPSEGGSLGTGSGPRLGAAATDSAISKRVSSSSPSVGTEGLSQRPARVGVVNKDGARGVGEQQGVATTSPSRGGAHRLAQPQTEGSQIFEKVA</sequence>
<dbReference type="InterPro" id="IPR050817">
    <property type="entry name" value="DjlA_DnaK_co-chaperone"/>
</dbReference>
<dbReference type="PANTHER" id="PTHR24074">
    <property type="entry name" value="CO-CHAPERONE PROTEIN DJLA"/>
    <property type="match status" value="1"/>
</dbReference>
<dbReference type="InterPro" id="IPR018253">
    <property type="entry name" value="DnaJ_domain_CS"/>
</dbReference>
<feature type="compositionally biased region" description="Gly residues" evidence="1">
    <location>
        <begin position="236"/>
        <end position="251"/>
    </location>
</feature>
<evidence type="ECO:0000256" key="2">
    <source>
        <dbReference type="SAM" id="Phobius"/>
    </source>
</evidence>
<keyword evidence="2" id="KW-0472">Membrane</keyword>
<reference evidence="4 5" key="1">
    <citation type="journal article" date="2014" name="Nat. Commun.">
        <title>Klebsormidium flaccidum genome reveals primary factors for plant terrestrial adaptation.</title>
        <authorList>
            <person name="Hori K."/>
            <person name="Maruyama F."/>
            <person name="Fujisawa T."/>
            <person name="Togashi T."/>
            <person name="Yamamoto N."/>
            <person name="Seo M."/>
            <person name="Sato S."/>
            <person name="Yamada T."/>
            <person name="Mori H."/>
            <person name="Tajima N."/>
            <person name="Moriyama T."/>
            <person name="Ikeuchi M."/>
            <person name="Watanabe M."/>
            <person name="Wada H."/>
            <person name="Kobayashi K."/>
            <person name="Saito M."/>
            <person name="Masuda T."/>
            <person name="Sasaki-Sekimoto Y."/>
            <person name="Mashiguchi K."/>
            <person name="Awai K."/>
            <person name="Shimojima M."/>
            <person name="Masuda S."/>
            <person name="Iwai M."/>
            <person name="Nobusawa T."/>
            <person name="Narise T."/>
            <person name="Kondo S."/>
            <person name="Saito H."/>
            <person name="Sato R."/>
            <person name="Murakawa M."/>
            <person name="Ihara Y."/>
            <person name="Oshima-Yamada Y."/>
            <person name="Ohtaka K."/>
            <person name="Satoh M."/>
            <person name="Sonobe K."/>
            <person name="Ishii M."/>
            <person name="Ohtani R."/>
            <person name="Kanamori-Sato M."/>
            <person name="Honoki R."/>
            <person name="Miyazaki D."/>
            <person name="Mochizuki H."/>
            <person name="Umetsu J."/>
            <person name="Higashi K."/>
            <person name="Shibata D."/>
            <person name="Kamiya Y."/>
            <person name="Sato N."/>
            <person name="Nakamura Y."/>
            <person name="Tabata S."/>
            <person name="Ida S."/>
            <person name="Kurokawa K."/>
            <person name="Ohta H."/>
        </authorList>
    </citation>
    <scope>NUCLEOTIDE SEQUENCE [LARGE SCALE GENOMIC DNA]</scope>
    <source>
        <strain evidence="4 5">NIES-2285</strain>
    </source>
</reference>
<dbReference type="PRINTS" id="PR00625">
    <property type="entry name" value="JDOMAIN"/>
</dbReference>
<dbReference type="SMART" id="SM00271">
    <property type="entry name" value="DnaJ"/>
    <property type="match status" value="1"/>
</dbReference>
<dbReference type="PROSITE" id="PS00636">
    <property type="entry name" value="DNAJ_1"/>
    <property type="match status" value="1"/>
</dbReference>
<evidence type="ECO:0000259" key="3">
    <source>
        <dbReference type="PROSITE" id="PS50076"/>
    </source>
</evidence>
<dbReference type="InterPro" id="IPR036869">
    <property type="entry name" value="J_dom_sf"/>
</dbReference>
<feature type="transmembrane region" description="Helical" evidence="2">
    <location>
        <begin position="128"/>
        <end position="145"/>
    </location>
</feature>
<evidence type="ECO:0000313" key="5">
    <source>
        <dbReference type="Proteomes" id="UP000054558"/>
    </source>
</evidence>
<evidence type="ECO:0000256" key="1">
    <source>
        <dbReference type="SAM" id="MobiDB-lite"/>
    </source>
</evidence>
<feature type="region of interest" description="Disordered" evidence="1">
    <location>
        <begin position="168"/>
        <end position="345"/>
    </location>
</feature>
<feature type="domain" description="J" evidence="3">
    <location>
        <begin position="2"/>
        <end position="72"/>
    </location>
</feature>
<dbReference type="CDD" id="cd06257">
    <property type="entry name" value="DnaJ"/>
    <property type="match status" value="1"/>
</dbReference>
<feature type="compositionally biased region" description="Low complexity" evidence="1">
    <location>
        <begin position="275"/>
        <end position="287"/>
    </location>
</feature>
<protein>
    <submittedName>
        <fullName evidence="4">Chaperone DnaJ-domain superfamily protein</fullName>
    </submittedName>
</protein>
<name>A0A1Y1HMT2_KLENI</name>
<keyword evidence="5" id="KW-1185">Reference proteome</keyword>
<keyword evidence="2" id="KW-1133">Transmembrane helix</keyword>
<dbReference type="PROSITE" id="PS50076">
    <property type="entry name" value="DNAJ_2"/>
    <property type="match status" value="1"/>
</dbReference>
<dbReference type="EMBL" id="DF236991">
    <property type="protein sequence ID" value="GAQ79940.1"/>
    <property type="molecule type" value="Genomic_DNA"/>
</dbReference>
<dbReference type="OMA" id="RVRITWF"/>
<dbReference type="SUPFAM" id="SSF46565">
    <property type="entry name" value="Chaperone J-domain"/>
    <property type="match status" value="1"/>
</dbReference>
<dbReference type="Pfam" id="PF00226">
    <property type="entry name" value="DnaJ"/>
    <property type="match status" value="1"/>
</dbReference>
<dbReference type="Proteomes" id="UP000054558">
    <property type="component" value="Unassembled WGS sequence"/>
</dbReference>
<proteinExistence type="predicted"/>
<dbReference type="InterPro" id="IPR001623">
    <property type="entry name" value="DnaJ_domain"/>
</dbReference>
<dbReference type="OrthoDB" id="442087at2759"/>